<evidence type="ECO:0000256" key="11">
    <source>
        <dbReference type="ARBA" id="ARBA00023136"/>
    </source>
</evidence>
<dbReference type="PANTHER" id="PTHR45630">
    <property type="entry name" value="CATION-TRANSPORTING ATPASE-RELATED"/>
    <property type="match status" value="1"/>
</dbReference>
<dbReference type="PROSITE" id="PS00154">
    <property type="entry name" value="ATPASE_E1_E2"/>
    <property type="match status" value="1"/>
</dbReference>
<comment type="caution">
    <text evidence="18">The sequence shown here is derived from an EMBL/GenBank/DDBJ whole genome shotgun (WGS) entry which is preliminary data.</text>
</comment>
<dbReference type="GO" id="GO:0046872">
    <property type="term" value="F:metal ion binding"/>
    <property type="evidence" value="ECO:0007669"/>
    <property type="project" value="UniProtKB-UniRule"/>
</dbReference>
<keyword evidence="4 13" id="KW-0812">Transmembrane</keyword>
<dbReference type="InterPro" id="IPR004014">
    <property type="entry name" value="ATPase_P-typ_cation-transptr_N"/>
</dbReference>
<dbReference type="NCBIfam" id="TIGR01494">
    <property type="entry name" value="ATPase_P-type"/>
    <property type="match status" value="1"/>
</dbReference>
<dbReference type="EC" id="7.2.2.-" evidence="13"/>
<dbReference type="SUPFAM" id="SSF81660">
    <property type="entry name" value="Metal cation-transporting ATPase, ATP-binding domain N"/>
    <property type="match status" value="1"/>
</dbReference>
<feature type="domain" description="P5B-type ATPase N-terminal" evidence="17">
    <location>
        <begin position="174"/>
        <end position="303"/>
    </location>
</feature>
<evidence type="ECO:0000256" key="1">
    <source>
        <dbReference type="ARBA" id="ARBA00004141"/>
    </source>
</evidence>
<dbReference type="InterPro" id="IPR036412">
    <property type="entry name" value="HAD-like_sf"/>
</dbReference>
<dbReference type="FunFam" id="3.40.1110.10:FF:000057">
    <property type="entry name" value="Cation-transporting ATPase"/>
    <property type="match status" value="1"/>
</dbReference>
<dbReference type="Pfam" id="PF00122">
    <property type="entry name" value="E1-E2_ATPase"/>
    <property type="match status" value="1"/>
</dbReference>
<dbReference type="GO" id="GO:0016020">
    <property type="term" value="C:membrane"/>
    <property type="evidence" value="ECO:0007669"/>
    <property type="project" value="UniProtKB-SubCell"/>
</dbReference>
<feature type="compositionally biased region" description="Acidic residues" evidence="14">
    <location>
        <begin position="94"/>
        <end position="136"/>
    </location>
</feature>
<reference evidence="18" key="1">
    <citation type="submission" date="2020-12" db="EMBL/GenBank/DDBJ databases">
        <title>Metabolic potential, ecology and presence of endohyphal bacteria is reflected in genomic diversity of Mucoromycotina.</title>
        <authorList>
            <person name="Muszewska A."/>
            <person name="Okrasinska A."/>
            <person name="Steczkiewicz K."/>
            <person name="Drgas O."/>
            <person name="Orlowska M."/>
            <person name="Perlinska-Lenart U."/>
            <person name="Aleksandrzak-Piekarczyk T."/>
            <person name="Szatraj K."/>
            <person name="Zielenkiewicz U."/>
            <person name="Pilsyk S."/>
            <person name="Malc E."/>
            <person name="Mieczkowski P."/>
            <person name="Kruszewska J.S."/>
            <person name="Biernat P."/>
            <person name="Pawlowska J."/>
        </authorList>
    </citation>
    <scope>NUCLEOTIDE SEQUENCE</scope>
    <source>
        <strain evidence="18">CBS 226.32</strain>
    </source>
</reference>
<proteinExistence type="inferred from homology"/>
<accession>A0A8H7RQ59</accession>
<feature type="compositionally biased region" description="Basic residues" evidence="14">
    <location>
        <begin position="75"/>
        <end position="88"/>
    </location>
</feature>
<keyword evidence="9 13" id="KW-1278">Translocase</keyword>
<dbReference type="FunFam" id="3.40.50.1000:FF:000068">
    <property type="entry name" value="Cation-transporting ATPase"/>
    <property type="match status" value="1"/>
</dbReference>
<dbReference type="InterPro" id="IPR059000">
    <property type="entry name" value="ATPase_P-type_domA"/>
</dbReference>
<dbReference type="Proteomes" id="UP000650833">
    <property type="component" value="Unassembled WGS sequence"/>
</dbReference>
<gene>
    <name evidence="18" type="ORF">INT46_005655</name>
</gene>
<dbReference type="Gene3D" id="3.40.50.1000">
    <property type="entry name" value="HAD superfamily/HAD-like"/>
    <property type="match status" value="1"/>
</dbReference>
<feature type="transmembrane region" description="Helical" evidence="13">
    <location>
        <begin position="382"/>
        <end position="402"/>
    </location>
</feature>
<organism evidence="18 19">
    <name type="scientific">Mucor plumbeus</name>
    <dbReference type="NCBI Taxonomy" id="97098"/>
    <lineage>
        <taxon>Eukaryota</taxon>
        <taxon>Fungi</taxon>
        <taxon>Fungi incertae sedis</taxon>
        <taxon>Mucoromycota</taxon>
        <taxon>Mucoromycotina</taxon>
        <taxon>Mucoromycetes</taxon>
        <taxon>Mucorales</taxon>
        <taxon>Mucorineae</taxon>
        <taxon>Mucoraceae</taxon>
        <taxon>Mucor</taxon>
    </lineage>
</organism>
<evidence type="ECO:0000259" key="15">
    <source>
        <dbReference type="Pfam" id="PF00122"/>
    </source>
</evidence>
<dbReference type="GO" id="GO:0016887">
    <property type="term" value="F:ATP hydrolysis activity"/>
    <property type="evidence" value="ECO:0007669"/>
    <property type="project" value="InterPro"/>
</dbReference>
<feature type="domain" description="P-type ATPase A" evidence="15">
    <location>
        <begin position="420"/>
        <end position="543"/>
    </location>
</feature>
<evidence type="ECO:0000256" key="9">
    <source>
        <dbReference type="ARBA" id="ARBA00022967"/>
    </source>
</evidence>
<evidence type="ECO:0000313" key="19">
    <source>
        <dbReference type="Proteomes" id="UP000650833"/>
    </source>
</evidence>
<dbReference type="InterPro" id="IPR023299">
    <property type="entry name" value="ATPase_P-typ_cyto_dom_N"/>
</dbReference>
<keyword evidence="8 13" id="KW-0460">Magnesium</keyword>
<feature type="transmembrane region" description="Helical" evidence="13">
    <location>
        <begin position="1166"/>
        <end position="1188"/>
    </location>
</feature>
<evidence type="ECO:0000256" key="7">
    <source>
        <dbReference type="ARBA" id="ARBA00022840"/>
    </source>
</evidence>
<dbReference type="Gene3D" id="3.40.1110.10">
    <property type="entry name" value="Calcium-transporting ATPase, cytoplasmic domain N"/>
    <property type="match status" value="1"/>
</dbReference>
<dbReference type="GO" id="GO:0006874">
    <property type="term" value="P:intracellular calcium ion homeostasis"/>
    <property type="evidence" value="ECO:0007669"/>
    <property type="project" value="TreeGrafter"/>
</dbReference>
<keyword evidence="11 13" id="KW-0472">Membrane</keyword>
<name>A0A8H7RQ59_9FUNG</name>
<dbReference type="PANTHER" id="PTHR45630:SF8">
    <property type="entry name" value="CATION-TRANSPORTING ATPASE"/>
    <property type="match status" value="1"/>
</dbReference>
<dbReference type="NCBIfam" id="TIGR01657">
    <property type="entry name" value="P-ATPase-V"/>
    <property type="match status" value="1"/>
</dbReference>
<feature type="transmembrane region" description="Helical" evidence="13">
    <location>
        <begin position="1244"/>
        <end position="1262"/>
    </location>
</feature>
<keyword evidence="10 13" id="KW-1133">Transmembrane helix</keyword>
<evidence type="ECO:0000256" key="8">
    <source>
        <dbReference type="ARBA" id="ARBA00022842"/>
    </source>
</evidence>
<dbReference type="InterPro" id="IPR047819">
    <property type="entry name" value="P5A-ATPase_N"/>
</dbReference>
<dbReference type="InterPro" id="IPR001757">
    <property type="entry name" value="P_typ_ATPase"/>
</dbReference>
<dbReference type="FunFam" id="2.70.150.10:FF:000057">
    <property type="entry name" value="Cation-transporting ATPase"/>
    <property type="match status" value="1"/>
</dbReference>
<evidence type="ECO:0000256" key="6">
    <source>
        <dbReference type="ARBA" id="ARBA00022741"/>
    </source>
</evidence>
<feature type="region of interest" description="Disordered" evidence="14">
    <location>
        <begin position="75"/>
        <end position="136"/>
    </location>
</feature>
<feature type="transmembrane region" description="Helical" evidence="13">
    <location>
        <begin position="560"/>
        <end position="584"/>
    </location>
</feature>
<feature type="compositionally biased region" description="Polar residues" evidence="14">
    <location>
        <begin position="1"/>
        <end position="30"/>
    </location>
</feature>
<evidence type="ECO:0000256" key="10">
    <source>
        <dbReference type="ARBA" id="ARBA00022989"/>
    </source>
</evidence>
<evidence type="ECO:0000259" key="17">
    <source>
        <dbReference type="Pfam" id="PF12409"/>
    </source>
</evidence>
<keyword evidence="19" id="KW-1185">Reference proteome</keyword>
<keyword evidence="5 13" id="KW-0479">Metal-binding</keyword>
<protein>
    <recommendedName>
        <fullName evidence="13">Cation-transporting ATPase</fullName>
        <ecNumber evidence="13">7.2.2.-</ecNumber>
    </recommendedName>
</protein>
<dbReference type="Gene3D" id="2.70.150.10">
    <property type="entry name" value="Calcium-transporting ATPase, cytoplasmic transduction domain A"/>
    <property type="match status" value="1"/>
</dbReference>
<dbReference type="InterPro" id="IPR023214">
    <property type="entry name" value="HAD_sf"/>
</dbReference>
<feature type="transmembrane region" description="Helical" evidence="13">
    <location>
        <begin position="1282"/>
        <end position="1303"/>
    </location>
</feature>
<dbReference type="SUPFAM" id="SSF81665">
    <property type="entry name" value="Calcium ATPase, transmembrane domain M"/>
    <property type="match status" value="1"/>
</dbReference>
<comment type="similarity">
    <text evidence="2 13">Belongs to the cation transport ATPase (P-type) (TC 3.A.3) family. Type V subfamily.</text>
</comment>
<keyword evidence="6 13" id="KW-0547">Nucleotide-binding</keyword>
<feature type="transmembrane region" description="Helical" evidence="13">
    <location>
        <begin position="191"/>
        <end position="212"/>
    </location>
</feature>
<dbReference type="CDD" id="cd07542">
    <property type="entry name" value="P-type_ATPase_cation"/>
    <property type="match status" value="1"/>
</dbReference>
<dbReference type="OrthoDB" id="48943at2759"/>
<keyword evidence="7 13" id="KW-0067">ATP-binding</keyword>
<feature type="transmembrane region" description="Helical" evidence="13">
    <location>
        <begin position="1213"/>
        <end position="1232"/>
    </location>
</feature>
<dbReference type="Pfam" id="PF12409">
    <property type="entry name" value="P5-ATPase"/>
    <property type="match status" value="1"/>
</dbReference>
<keyword evidence="3" id="KW-0597">Phosphoprotein</keyword>
<evidence type="ECO:0000256" key="5">
    <source>
        <dbReference type="ARBA" id="ARBA00022723"/>
    </source>
</evidence>
<feature type="transmembrane region" description="Helical" evidence="13">
    <location>
        <begin position="596"/>
        <end position="617"/>
    </location>
</feature>
<dbReference type="GO" id="GO:0005524">
    <property type="term" value="F:ATP binding"/>
    <property type="evidence" value="ECO:0007669"/>
    <property type="project" value="UniProtKB-UniRule"/>
</dbReference>
<feature type="domain" description="Cation-transporting P-type ATPase N-terminal" evidence="16">
    <location>
        <begin position="325"/>
        <end position="377"/>
    </location>
</feature>
<feature type="transmembrane region" description="Helical" evidence="13">
    <location>
        <begin position="1102"/>
        <end position="1120"/>
    </location>
</feature>
<feature type="transmembrane region" description="Helical" evidence="13">
    <location>
        <begin position="1126"/>
        <end position="1145"/>
    </location>
</feature>
<dbReference type="InterPro" id="IPR006544">
    <property type="entry name" value="P-type_TPase_V"/>
</dbReference>
<evidence type="ECO:0000256" key="12">
    <source>
        <dbReference type="ARBA" id="ARBA00049360"/>
    </source>
</evidence>
<comment type="catalytic activity">
    <reaction evidence="12 13">
        <text>ATP + H2O = ADP + phosphate + H(+)</text>
        <dbReference type="Rhea" id="RHEA:13065"/>
        <dbReference type="ChEBI" id="CHEBI:15377"/>
        <dbReference type="ChEBI" id="CHEBI:15378"/>
        <dbReference type="ChEBI" id="CHEBI:30616"/>
        <dbReference type="ChEBI" id="CHEBI:43474"/>
        <dbReference type="ChEBI" id="CHEBI:456216"/>
    </reaction>
</comment>
<feature type="region of interest" description="Disordered" evidence="14">
    <location>
        <begin position="1"/>
        <end position="51"/>
    </location>
</feature>
<dbReference type="InterPro" id="IPR008250">
    <property type="entry name" value="ATPase_P-typ_transduc_dom_A_sf"/>
</dbReference>
<evidence type="ECO:0000259" key="16">
    <source>
        <dbReference type="Pfam" id="PF00690"/>
    </source>
</evidence>
<sequence length="1348" mass="152538">MSTNPSTKTRSVYGTSSVMDINTKSTASSTNRRDSAAPLMNTPPIQPVTGIDPLDVAGTSYRSSNIITLGSYARHGGHRTGLFRRRRNSSSSVEGDDQQDEDEQDSDRELNTSDEESSGDDDDEDDEEDEDSDDYEDTIQHLVTSRNNTEIRISGLNAIPNDTKDEQTLLLEEEDVQIHIQAYRFNRINLFVYRLCSVLSLGIVWLICRWVPKWYIAWIGIKVPLEKAEWLVFESQYNEIEIIRPLREWYQGTIGTIFSHDQIKEELLQFNINTEEARHLLNMDHQVNQLMLVEYRYIRLAFHPILHKFLIVGFWKDQSWISTKNFKLGLTTEKYHARLSVFGPNLINIREKPTSKLLTDEVLNPFYVFQIGSILLWCMDDYYYYAFCIFIISAFSIISTLIETKETMKRMKDMSFFECSVRVFRSGSWRNVSSVELVPGDLIDIANVHTVPCDAMLVSGDCILNESMLTGESVPVSKAPINDPTLKKMNLSSSNIPAEISKHFLFMGTKMVRVRGGDNISTATAIVVRTGFSTAKGALVRSMLFPKPNNFKFYRDSFRFIGVLSIIAFVGFLISSVNFIRLGIDSTTMILRALDLITIVVPPALPATLSIGTSFAISRLKRLGIFCISPPRVNIGGKIDCMCFDKTGTLTEDGLDIHGIRAVTLTKNGIKLFDDECKSVAHVDPNNDDTITTQAKILRTMTTCHSLKIVDGELLGDPLDLKMFEFTQWELEESGGASSTGLKPRSELAALQVKRSAKVGIMPTVVRPPGGRQDIDLHMESEVPPIEFGIIHTFEFVSSLRRMSVIVRRLANPTMEVFVKGAPEVMKDICTPESMPEDYQERLYKYTHRGYRVIACASRQLLGVKWHKLHKLKRNEVETGLTFLGFIVFENKLKPRTASAINTLRNANIRQIMCDNVLTAVSVARECGLINQSAEIYIPRFLKGSSTEPDSELSWESVMQEGNELSTDTLQPHMANNFQQLQQEYHLAITGEAFRWMVDHSTIESLHRMLVKGAIYARMSPDEKQELVVELQNIGYCVGFCGDGANDCGALKAGDIGISLSEAEASVAAPFTSNTMDIECVIDVIKEGRAALVTSFSCFKYMALYSLIQFTSVTLLYAFGSNLGDFQFLYIDLFLILPIAVYMGHTAAWPHLDRKRPTASLVSKKVLTSLIGQIMINSSFQFLSYWAIHQQSWYTPPVFDPNGENIECLENTVLFLISSFQYMLIAVVFSVGPPYRKPLWTNNRLVLTLTILISLTSWFVLWPPTFVMELMELEPLPMSFKWFILFLAAMNLFISLFCEKYLFHQVMDKITLFFSRKSIGYTLIGNNSKKAHDKTYRRVMDEMGIHDN</sequence>
<dbReference type="EMBL" id="JAEPRC010000022">
    <property type="protein sequence ID" value="KAG2214638.1"/>
    <property type="molecule type" value="Genomic_DNA"/>
</dbReference>
<dbReference type="GO" id="GO:0019829">
    <property type="term" value="F:ATPase-coupled monoatomic cation transmembrane transporter activity"/>
    <property type="evidence" value="ECO:0007669"/>
    <property type="project" value="UniProtKB-UniRule"/>
</dbReference>
<dbReference type="SUPFAM" id="SSF56784">
    <property type="entry name" value="HAD-like"/>
    <property type="match status" value="1"/>
</dbReference>
<dbReference type="InterPro" id="IPR023298">
    <property type="entry name" value="ATPase_P-typ_TM_dom_sf"/>
</dbReference>
<dbReference type="FunFam" id="1.20.1110.10:FF:000032">
    <property type="entry name" value="Cation-transporting ATPase"/>
    <property type="match status" value="1"/>
</dbReference>
<comment type="subcellular location">
    <subcellularLocation>
        <location evidence="1 13">Membrane</location>
        <topology evidence="1 13">Multi-pass membrane protein</topology>
    </subcellularLocation>
</comment>
<dbReference type="Pfam" id="PF13246">
    <property type="entry name" value="Cation_ATPase"/>
    <property type="match status" value="1"/>
</dbReference>
<evidence type="ECO:0000313" key="18">
    <source>
        <dbReference type="EMBL" id="KAG2214638.1"/>
    </source>
</evidence>
<dbReference type="InterPro" id="IPR047821">
    <property type="entry name" value="P5B-type_ATPase"/>
</dbReference>
<evidence type="ECO:0000256" key="4">
    <source>
        <dbReference type="ARBA" id="ARBA00022692"/>
    </source>
</evidence>
<evidence type="ECO:0000256" key="14">
    <source>
        <dbReference type="SAM" id="MobiDB-lite"/>
    </source>
</evidence>
<dbReference type="PRINTS" id="PR00119">
    <property type="entry name" value="CATATPASE"/>
</dbReference>
<dbReference type="GO" id="GO:0015662">
    <property type="term" value="F:P-type ion transporter activity"/>
    <property type="evidence" value="ECO:0007669"/>
    <property type="project" value="InterPro"/>
</dbReference>
<dbReference type="Pfam" id="PF00690">
    <property type="entry name" value="Cation_ATPase_N"/>
    <property type="match status" value="1"/>
</dbReference>
<evidence type="ECO:0000256" key="2">
    <source>
        <dbReference type="ARBA" id="ARBA00006000"/>
    </source>
</evidence>
<dbReference type="InterPro" id="IPR018303">
    <property type="entry name" value="ATPase_P-typ_P_site"/>
</dbReference>
<dbReference type="SUPFAM" id="SSF81653">
    <property type="entry name" value="Calcium ATPase, transduction domain A"/>
    <property type="match status" value="1"/>
</dbReference>
<evidence type="ECO:0000256" key="3">
    <source>
        <dbReference type="ARBA" id="ARBA00022553"/>
    </source>
</evidence>
<evidence type="ECO:0000256" key="13">
    <source>
        <dbReference type="RuleBase" id="RU362082"/>
    </source>
</evidence>